<protein>
    <recommendedName>
        <fullName evidence="9">Lysylphosphatidylglycerol synthase TM region</fullName>
    </recommendedName>
</protein>
<name>A0A1M7U5Y0_9ACTN</name>
<feature type="transmembrane region" description="Helical" evidence="6">
    <location>
        <begin position="100"/>
        <end position="119"/>
    </location>
</feature>
<feature type="transmembrane region" description="Helical" evidence="6">
    <location>
        <begin position="166"/>
        <end position="188"/>
    </location>
</feature>
<keyword evidence="4 6" id="KW-1133">Transmembrane helix</keyword>
<feature type="transmembrane region" description="Helical" evidence="6">
    <location>
        <begin position="316"/>
        <end position="343"/>
    </location>
</feature>
<keyword evidence="5 6" id="KW-0472">Membrane</keyword>
<feature type="transmembrane region" description="Helical" evidence="6">
    <location>
        <begin position="64"/>
        <end position="88"/>
    </location>
</feature>
<evidence type="ECO:0000313" key="8">
    <source>
        <dbReference type="Proteomes" id="UP000184428"/>
    </source>
</evidence>
<feature type="transmembrane region" description="Helical" evidence="6">
    <location>
        <begin position="273"/>
        <end position="296"/>
    </location>
</feature>
<evidence type="ECO:0000313" key="7">
    <source>
        <dbReference type="EMBL" id="SHN78334.1"/>
    </source>
</evidence>
<evidence type="ECO:0000256" key="4">
    <source>
        <dbReference type="ARBA" id="ARBA00022989"/>
    </source>
</evidence>
<evidence type="ECO:0000256" key="3">
    <source>
        <dbReference type="ARBA" id="ARBA00022692"/>
    </source>
</evidence>
<proteinExistence type="predicted"/>
<reference evidence="7 8" key="1">
    <citation type="submission" date="2016-12" db="EMBL/GenBank/DDBJ databases">
        <authorList>
            <person name="Song W.-J."/>
            <person name="Kurnit D.M."/>
        </authorList>
    </citation>
    <scope>NUCLEOTIDE SEQUENCE [LARGE SCALE GENOMIC DNA]</scope>
    <source>
        <strain evidence="7 8">DSM 43162</strain>
    </source>
</reference>
<dbReference type="Proteomes" id="UP000184428">
    <property type="component" value="Unassembled WGS sequence"/>
</dbReference>
<organism evidence="7 8">
    <name type="scientific">Geodermatophilus obscurus</name>
    <dbReference type="NCBI Taxonomy" id="1861"/>
    <lineage>
        <taxon>Bacteria</taxon>
        <taxon>Bacillati</taxon>
        <taxon>Actinomycetota</taxon>
        <taxon>Actinomycetes</taxon>
        <taxon>Geodermatophilales</taxon>
        <taxon>Geodermatophilaceae</taxon>
        <taxon>Geodermatophilus</taxon>
    </lineage>
</organism>
<dbReference type="EMBL" id="FRDM01000012">
    <property type="protein sequence ID" value="SHN78334.1"/>
    <property type="molecule type" value="Genomic_DNA"/>
</dbReference>
<evidence type="ECO:0000256" key="2">
    <source>
        <dbReference type="ARBA" id="ARBA00022475"/>
    </source>
</evidence>
<dbReference type="PANTHER" id="PTHR39087">
    <property type="entry name" value="UPF0104 MEMBRANE PROTEIN MJ1595"/>
    <property type="match status" value="1"/>
</dbReference>
<accession>A0A1M7U5Y0</accession>
<feature type="transmembrane region" description="Helical" evidence="6">
    <location>
        <begin position="139"/>
        <end position="159"/>
    </location>
</feature>
<evidence type="ECO:0008006" key="9">
    <source>
        <dbReference type="Google" id="ProtNLM"/>
    </source>
</evidence>
<gene>
    <name evidence="7" type="ORF">SAMN05660350_02598</name>
</gene>
<evidence type="ECO:0000256" key="6">
    <source>
        <dbReference type="SAM" id="Phobius"/>
    </source>
</evidence>
<feature type="transmembrane region" description="Helical" evidence="6">
    <location>
        <begin position="239"/>
        <end position="261"/>
    </location>
</feature>
<dbReference type="AlphaFoldDB" id="A0A1M7U5Y0"/>
<dbReference type="PANTHER" id="PTHR39087:SF2">
    <property type="entry name" value="UPF0104 MEMBRANE PROTEIN MJ1595"/>
    <property type="match status" value="1"/>
</dbReference>
<comment type="subcellular location">
    <subcellularLocation>
        <location evidence="1">Cell membrane</location>
        <topology evidence="1">Multi-pass membrane protein</topology>
    </subcellularLocation>
</comment>
<dbReference type="GO" id="GO:0005886">
    <property type="term" value="C:plasma membrane"/>
    <property type="evidence" value="ECO:0007669"/>
    <property type="project" value="UniProtKB-SubCell"/>
</dbReference>
<evidence type="ECO:0000256" key="1">
    <source>
        <dbReference type="ARBA" id="ARBA00004651"/>
    </source>
</evidence>
<keyword evidence="2" id="KW-1003">Cell membrane</keyword>
<dbReference type="OrthoDB" id="5182677at2"/>
<evidence type="ECO:0000256" key="5">
    <source>
        <dbReference type="ARBA" id="ARBA00023136"/>
    </source>
</evidence>
<keyword evidence="3 6" id="KW-0812">Transmembrane</keyword>
<sequence length="360" mass="37130">MNAAAPPDDRWRSCRRALTGPAARTTVTVAVVAAVFAGVLPRIADYSAAWDLVRGLTALEVTGVAAIALVNLFSYAPLWMAAMPGLTLGRAVLSDQASTAVSNTVPAGFAFGVGTNVAMYHSFGFSAAEITRAVALTGVWNTLVKLATPAVALAGVALVGDVDPWLGTAALVGSGVLLLGVGTLLTVVTHGRAAAVLAAAAEQAADRVARVARRRPPSGWGARTDRFRTDSLDLLRHRWGHLTAAVVGSHAALFLVLLTCLRAVGGQGADVPWVVVLAVFPLTRLVILVPITPGALGVAELSYVAGLTAVGVDPSAAAGTVLLFRFLTWFLPIPTGVVTWLLWRSGVGQVRSADPAAVRS</sequence>
<dbReference type="InterPro" id="IPR022791">
    <property type="entry name" value="L-PG_synthase/AglD"/>
</dbReference>
<feature type="transmembrane region" description="Helical" evidence="6">
    <location>
        <begin position="21"/>
        <end position="44"/>
    </location>
</feature>
<dbReference type="Pfam" id="PF03706">
    <property type="entry name" value="LPG_synthase_TM"/>
    <property type="match status" value="1"/>
</dbReference>